<evidence type="ECO:0000313" key="3">
    <source>
        <dbReference type="Proteomes" id="UP001497512"/>
    </source>
</evidence>
<dbReference type="EMBL" id="OZ019898">
    <property type="protein sequence ID" value="CAK9229014.1"/>
    <property type="molecule type" value="Genomic_DNA"/>
</dbReference>
<protein>
    <submittedName>
        <fullName evidence="2">Uncharacterized protein</fullName>
    </submittedName>
</protein>
<keyword evidence="3" id="KW-1185">Reference proteome</keyword>
<proteinExistence type="predicted"/>
<organism evidence="2 3">
    <name type="scientific">Sphagnum troendelagicum</name>
    <dbReference type="NCBI Taxonomy" id="128251"/>
    <lineage>
        <taxon>Eukaryota</taxon>
        <taxon>Viridiplantae</taxon>
        <taxon>Streptophyta</taxon>
        <taxon>Embryophyta</taxon>
        <taxon>Bryophyta</taxon>
        <taxon>Sphagnophytina</taxon>
        <taxon>Sphagnopsida</taxon>
        <taxon>Sphagnales</taxon>
        <taxon>Sphagnaceae</taxon>
        <taxon>Sphagnum</taxon>
    </lineage>
</organism>
<dbReference type="Proteomes" id="UP001497512">
    <property type="component" value="Chromosome 6"/>
</dbReference>
<feature type="region of interest" description="Disordered" evidence="1">
    <location>
        <begin position="1"/>
        <end position="39"/>
    </location>
</feature>
<sequence>MALKETHFLQSTRKASPDPPPRRRRRPKGSSKKWKHEKRMDSEFDLVIVPSDGISLSGSDSEDSDWSVGWFEPHHSDFTHNDLEDSFAVLVPCYGSPSLDLKEGERRSTSSLPSEEPAKAMSWATVLANLSRQSSRDHKQLLERWLAGL</sequence>
<evidence type="ECO:0000313" key="2">
    <source>
        <dbReference type="EMBL" id="CAK9229014.1"/>
    </source>
</evidence>
<name>A0ABP0UST3_9BRYO</name>
<gene>
    <name evidence="2" type="ORF">CSSPTR1EN2_LOCUS19521</name>
</gene>
<reference evidence="2" key="1">
    <citation type="submission" date="2024-02" db="EMBL/GenBank/DDBJ databases">
        <authorList>
            <consortium name="ELIXIR-Norway"/>
            <consortium name="Elixir Norway"/>
        </authorList>
    </citation>
    <scope>NUCLEOTIDE SEQUENCE</scope>
</reference>
<evidence type="ECO:0000256" key="1">
    <source>
        <dbReference type="SAM" id="MobiDB-lite"/>
    </source>
</evidence>
<dbReference type="PANTHER" id="PTHR34464:SF3">
    <property type="entry name" value="OS09G0376300 PROTEIN"/>
    <property type="match status" value="1"/>
</dbReference>
<accession>A0ABP0UST3</accession>
<feature type="compositionally biased region" description="Basic residues" evidence="1">
    <location>
        <begin position="22"/>
        <end position="37"/>
    </location>
</feature>
<dbReference type="PANTHER" id="PTHR34464">
    <property type="entry name" value="OS09G0376300 PROTEIN"/>
    <property type="match status" value="1"/>
</dbReference>
<feature type="region of interest" description="Disordered" evidence="1">
    <location>
        <begin position="99"/>
        <end position="119"/>
    </location>
</feature>